<comment type="caution">
    <text evidence="1">The sequence shown here is derived from an EMBL/GenBank/DDBJ whole genome shotgun (WGS) entry which is preliminary data.</text>
</comment>
<dbReference type="Proteomes" id="UP001153332">
    <property type="component" value="Unassembled WGS sequence"/>
</dbReference>
<reference evidence="1" key="1">
    <citation type="submission" date="2022-12" db="EMBL/GenBank/DDBJ databases">
        <title>Genome Sequence of Lasiodiplodia mahajangana.</title>
        <authorList>
            <person name="Buettner E."/>
        </authorList>
    </citation>
    <scope>NUCLEOTIDE SEQUENCE</scope>
    <source>
        <strain evidence="1">VT137</strain>
    </source>
</reference>
<proteinExistence type="predicted"/>
<organism evidence="1 2">
    <name type="scientific">Lasiodiplodia mahajangana</name>
    <dbReference type="NCBI Taxonomy" id="1108764"/>
    <lineage>
        <taxon>Eukaryota</taxon>
        <taxon>Fungi</taxon>
        <taxon>Dikarya</taxon>
        <taxon>Ascomycota</taxon>
        <taxon>Pezizomycotina</taxon>
        <taxon>Dothideomycetes</taxon>
        <taxon>Dothideomycetes incertae sedis</taxon>
        <taxon>Botryosphaeriales</taxon>
        <taxon>Botryosphaeriaceae</taxon>
        <taxon>Lasiodiplodia</taxon>
    </lineage>
</organism>
<evidence type="ECO:0000313" key="1">
    <source>
        <dbReference type="EMBL" id="KAJ8127295.1"/>
    </source>
</evidence>
<name>A0ACC2JIF4_9PEZI</name>
<sequence>MRPELSTVLLGLSLAATATAQNLTQEGPFALRVKGQARNSTINGYLHTVDVGPILIQKPIQYEAISSPPIGNLTYEFYFNYTGTSESHGNTVGLVISDATLESNAGSGFYGRPMSLQFSAGSNIAYALSGAGSASSIGFDQDNKAFINIYYDDATYVPGQAPSLGDFDFYSWAICWQFFARVYMPSLSWITYGPSHNPTCERVDLIREAL</sequence>
<dbReference type="EMBL" id="JAPUUL010001480">
    <property type="protein sequence ID" value="KAJ8127295.1"/>
    <property type="molecule type" value="Genomic_DNA"/>
</dbReference>
<evidence type="ECO:0000313" key="2">
    <source>
        <dbReference type="Proteomes" id="UP001153332"/>
    </source>
</evidence>
<gene>
    <name evidence="1" type="ORF">O1611_g6338</name>
</gene>
<protein>
    <submittedName>
        <fullName evidence="1">Uncharacterized protein</fullName>
    </submittedName>
</protein>
<accession>A0ACC2JIF4</accession>
<keyword evidence="2" id="KW-1185">Reference proteome</keyword>